<dbReference type="Pfam" id="PF01966">
    <property type="entry name" value="HD"/>
    <property type="match status" value="1"/>
</dbReference>
<feature type="region of interest" description="Disordered" evidence="1">
    <location>
        <begin position="503"/>
        <end position="526"/>
    </location>
</feature>
<dbReference type="Gene3D" id="1.10.3210.10">
    <property type="entry name" value="Hypothetical protein af1432"/>
    <property type="match status" value="1"/>
</dbReference>
<evidence type="ECO:0000313" key="4">
    <source>
        <dbReference type="Proteomes" id="UP000018040"/>
    </source>
</evidence>
<keyword evidence="3" id="KW-0378">Hydrolase</keyword>
<dbReference type="VEuPathDB" id="GiardiaDB:QR46_3320"/>
<organism evidence="3 4">
    <name type="scientific">Giardia intestinalis</name>
    <name type="common">Giardia lamblia</name>
    <dbReference type="NCBI Taxonomy" id="5741"/>
    <lineage>
        <taxon>Eukaryota</taxon>
        <taxon>Metamonada</taxon>
        <taxon>Diplomonadida</taxon>
        <taxon>Hexamitidae</taxon>
        <taxon>Giardiinae</taxon>
        <taxon>Giardia</taxon>
    </lineage>
</organism>
<dbReference type="VEuPathDB" id="GiardiaDB:DHA2_153596"/>
<dbReference type="InterPro" id="IPR006674">
    <property type="entry name" value="HD_domain"/>
</dbReference>
<feature type="domain" description="HD" evidence="2">
    <location>
        <begin position="50"/>
        <end position="191"/>
    </location>
</feature>
<evidence type="ECO:0000313" key="3">
    <source>
        <dbReference type="EMBL" id="ESU41902.1"/>
    </source>
</evidence>
<dbReference type="InterPro" id="IPR050135">
    <property type="entry name" value="dGTPase-like"/>
</dbReference>
<dbReference type="VEuPathDB" id="GiardiaDB:GL50803_0022084"/>
<reference evidence="3 4" key="2">
    <citation type="journal article" date="2013" name="Genome Biol. Evol.">
        <title>Genome sequencing of Giardia lamblia genotypes A2 and B isolates (DH and GS) and comparative analysis with the genomes of genotypes A1 and E (WB and Pig).</title>
        <authorList>
            <person name="Adam R.D."/>
            <person name="Dahlstrom E.W."/>
            <person name="Martens C.A."/>
            <person name="Bruno D.P."/>
            <person name="Barbian K.D."/>
            <person name="Ricklefs S.M."/>
            <person name="Hernandez M.M."/>
            <person name="Narla N.P."/>
            <person name="Patel R.B."/>
            <person name="Porcella S.F."/>
            <person name="Nash T.E."/>
        </authorList>
    </citation>
    <scope>NUCLEOTIDE SEQUENCE [LARGE SCALE GENOMIC DNA]</scope>
    <source>
        <strain evidence="3 4">GS</strain>
    </source>
</reference>
<dbReference type="GO" id="GO:0008832">
    <property type="term" value="F:dGTPase activity"/>
    <property type="evidence" value="ECO:0007669"/>
    <property type="project" value="TreeGrafter"/>
</dbReference>
<dbReference type="CDD" id="cd00077">
    <property type="entry name" value="HDc"/>
    <property type="match status" value="1"/>
</dbReference>
<dbReference type="OrthoDB" id="9991235at2759"/>
<feature type="region of interest" description="Disordered" evidence="1">
    <location>
        <begin position="646"/>
        <end position="691"/>
    </location>
</feature>
<accession>V6TU73</accession>
<dbReference type="PROSITE" id="PS51831">
    <property type="entry name" value="HD"/>
    <property type="match status" value="1"/>
</dbReference>
<dbReference type="VEuPathDB" id="GiardiaDB:GL50581_768"/>
<proteinExistence type="predicted"/>
<evidence type="ECO:0000259" key="2">
    <source>
        <dbReference type="PROSITE" id="PS51831"/>
    </source>
</evidence>
<reference evidence="4" key="1">
    <citation type="submission" date="2012-02" db="EMBL/GenBank/DDBJ databases">
        <title>Genome sequencing of Giardia lamblia Genotypes A2 and B isolates (DH and GS) and comparative analysis with the genomes of Genotypes A1 and E (WB and Pig).</title>
        <authorList>
            <person name="Adam R."/>
            <person name="Dahlstrom E."/>
            <person name="Martens C."/>
            <person name="Bruno D."/>
            <person name="Barbian K."/>
            <person name="Porcella S.F."/>
            <person name="Nash T."/>
        </authorList>
    </citation>
    <scope>NUCLEOTIDE SEQUENCE</scope>
    <source>
        <strain evidence="4">GS</strain>
    </source>
</reference>
<dbReference type="PANTHER" id="PTHR11373:SF4">
    <property type="entry name" value="DEOXYNUCLEOSIDE TRIPHOSPHATE TRIPHOSPHOHYDROLASE SAMHD1"/>
    <property type="match status" value="1"/>
</dbReference>
<sequence length="691" mass="78956">MTVYRDNIHGSIEIEPYATLIINTPHFTRLRYLSQLGSVRYVYSSATHSRYEHSIGVYHLTRVLLDVIYSTKKRCHRRLRQLVCIAALCHDLGHGPFSHLFDLLLEEHYPSAPVHEYRSCVIFKDLLDYIKDNHPNEYQVHLNLDASEVESICSLILGKLPQNEEFRRREYLCRIVSNSVCGIDTDRLDYLLRDSKALGLGVTIDLMELIKSVTLRSIKPKTTLVSGDYCQQQQQSRCVICYPTRLSFEISQIFHTRYSLFKMAYNSPTTRSVDALLKDILTVAADAGFVELAQIVEEPLGIINLDDRVIYSIKQSLDRLPADNHKELRNLIQRLDVNDFYMVLFSHSFSADAHHHPLGDPSVSCSQKIEFLRYLLSTVMPDEEIHSNIIIDACNLHHGKKENNPNLYVPYYNGDFTDITDELMAELFPTLPMSASTLQHNVILKPVDASNQCADSDGQSNYQSNSGLKDDVSTMELLMIEQNFNVDQRTQDLIELPDSGPMGFSPSQNQSHYRGHNVTRPAPDTASADGLIMGYLKKSQKMDADSAIFKTETRSKSRSYEAHGMLRVSSFQETMINIYLRPSRHSPNFAVLLERCLRQIMTAFIRYMRAYDLWFNILAAIPSDCTKLFTDPQDTQIEKKIVYHITGDKPQSTPPATKESVRHPFSSTSSLNNSDDPDEDMAEPQIKYRRV</sequence>
<dbReference type="GO" id="GO:0005634">
    <property type="term" value="C:nucleus"/>
    <property type="evidence" value="ECO:0007669"/>
    <property type="project" value="TreeGrafter"/>
</dbReference>
<evidence type="ECO:0000256" key="1">
    <source>
        <dbReference type="SAM" id="MobiDB-lite"/>
    </source>
</evidence>
<gene>
    <name evidence="3" type="ORF">GSB_153896</name>
</gene>
<name>V6TU73_GIAIN</name>
<dbReference type="InterPro" id="IPR003607">
    <property type="entry name" value="HD/PDEase_dom"/>
</dbReference>
<dbReference type="PANTHER" id="PTHR11373">
    <property type="entry name" value="DEOXYNUCLEOSIDE TRIPHOSPHATE TRIPHOSPHOHYDROLASE"/>
    <property type="match status" value="1"/>
</dbReference>
<dbReference type="Proteomes" id="UP000018040">
    <property type="component" value="Unassembled WGS sequence"/>
</dbReference>
<dbReference type="EMBL" id="AHHH01000105">
    <property type="protein sequence ID" value="ESU41902.1"/>
    <property type="molecule type" value="Genomic_DNA"/>
</dbReference>
<feature type="compositionally biased region" description="Polar residues" evidence="1">
    <location>
        <begin position="665"/>
        <end position="674"/>
    </location>
</feature>
<dbReference type="GO" id="GO:0006203">
    <property type="term" value="P:dGTP catabolic process"/>
    <property type="evidence" value="ECO:0007669"/>
    <property type="project" value="TreeGrafter"/>
</dbReference>
<dbReference type="SMART" id="SM00471">
    <property type="entry name" value="HDc"/>
    <property type="match status" value="1"/>
</dbReference>
<comment type="caution">
    <text evidence="3">The sequence shown here is derived from an EMBL/GenBank/DDBJ whole genome shotgun (WGS) entry which is preliminary data.</text>
</comment>
<protein>
    <submittedName>
        <fullName evidence="3">Phosphohydrolase, HD superfamily protein</fullName>
    </submittedName>
</protein>
<dbReference type="SUPFAM" id="SSF109604">
    <property type="entry name" value="HD-domain/PDEase-like"/>
    <property type="match status" value="1"/>
</dbReference>
<dbReference type="AlphaFoldDB" id="V6TU73"/>